<protein>
    <submittedName>
        <fullName evidence="2">Stress-induced acidophilic repeat protein</fullName>
    </submittedName>
</protein>
<evidence type="ECO:0000256" key="1">
    <source>
        <dbReference type="SAM" id="MobiDB-lite"/>
    </source>
</evidence>
<gene>
    <name evidence="2" type="ORF">EV675_5217</name>
</gene>
<comment type="caution">
    <text evidence="2">The sequence shown here is derived from an EMBL/GenBank/DDBJ whole genome shotgun (WGS) entry which is preliminary data.</text>
</comment>
<dbReference type="EMBL" id="SGXC01000003">
    <property type="protein sequence ID" value="RZS78562.1"/>
    <property type="molecule type" value="Genomic_DNA"/>
</dbReference>
<evidence type="ECO:0000313" key="2">
    <source>
        <dbReference type="EMBL" id="RZS78562.1"/>
    </source>
</evidence>
<accession>A0A4Q7N8T5</accession>
<dbReference type="RefSeq" id="WP_124690384.1">
    <property type="nucleotide sequence ID" value="NZ_SGXC01000003.1"/>
</dbReference>
<name>A0A4Q7N8T5_9BURK</name>
<evidence type="ECO:0000313" key="3">
    <source>
        <dbReference type="Proteomes" id="UP000292445"/>
    </source>
</evidence>
<sequence length="84" mass="8922">MPTLTSQKRPRGFAAMDPQKQRAISAEGGRAAHQSGNAHEFNSEEARAAGALSHAHRQRRAAESQAQAQSPSREEAVQTSPGSS</sequence>
<reference evidence="2 3" key="1">
    <citation type="submission" date="2019-02" db="EMBL/GenBank/DDBJ databases">
        <title>Genomic Encyclopedia of Type Strains, Phase IV (KMG-IV): sequencing the most valuable type-strain genomes for metagenomic binning, comparative biology and taxonomic classification.</title>
        <authorList>
            <person name="Goeker M."/>
        </authorList>
    </citation>
    <scope>NUCLEOTIDE SEQUENCE [LARGE SCALE GENOMIC DNA]</scope>
    <source>
        <strain evidence="2 3">K24</strain>
    </source>
</reference>
<dbReference type="InterPro" id="IPR019626">
    <property type="entry name" value="Stress-induced_KGG_rpt"/>
</dbReference>
<feature type="region of interest" description="Disordered" evidence="1">
    <location>
        <begin position="1"/>
        <end position="84"/>
    </location>
</feature>
<organism evidence="2 3">
    <name type="scientific">Pigmentiphaga kullae</name>
    <dbReference type="NCBI Taxonomy" id="151784"/>
    <lineage>
        <taxon>Bacteria</taxon>
        <taxon>Pseudomonadati</taxon>
        <taxon>Pseudomonadota</taxon>
        <taxon>Betaproteobacteria</taxon>
        <taxon>Burkholderiales</taxon>
        <taxon>Alcaligenaceae</taxon>
        <taxon>Pigmentiphaga</taxon>
    </lineage>
</organism>
<dbReference type="Proteomes" id="UP000292445">
    <property type="component" value="Unassembled WGS sequence"/>
</dbReference>
<dbReference type="OrthoDB" id="9814245at2"/>
<keyword evidence="3" id="KW-1185">Reference proteome</keyword>
<dbReference type="Pfam" id="PF10685">
    <property type="entry name" value="KGG"/>
    <property type="match status" value="1"/>
</dbReference>
<proteinExistence type="predicted"/>
<dbReference type="AlphaFoldDB" id="A0A4Q7N8T5"/>